<keyword evidence="1" id="KW-0472">Membrane</keyword>
<dbReference type="RefSeq" id="WP_161343458.1">
    <property type="nucleotide sequence ID" value="NZ_BMGW01000002.1"/>
</dbReference>
<keyword evidence="1" id="KW-1133">Transmembrane helix</keyword>
<proteinExistence type="predicted"/>
<keyword evidence="1" id="KW-0812">Transmembrane</keyword>
<sequence>MPVHVFATMTLIVIAAAGATLAIWSLAGLPLAVLGVAALCASLILGWRGLRR</sequence>
<dbReference type="AlphaFoldDB" id="A0A6L8VEY9"/>
<feature type="transmembrane region" description="Helical" evidence="1">
    <location>
        <begin position="28"/>
        <end position="47"/>
    </location>
</feature>
<dbReference type="Proteomes" id="UP000477083">
    <property type="component" value="Unassembled WGS sequence"/>
</dbReference>
<evidence type="ECO:0000313" key="3">
    <source>
        <dbReference type="Proteomes" id="UP000477083"/>
    </source>
</evidence>
<accession>A0A6L8VEY9</accession>
<protein>
    <submittedName>
        <fullName evidence="2">Uncharacterized protein</fullName>
    </submittedName>
</protein>
<evidence type="ECO:0000256" key="1">
    <source>
        <dbReference type="SAM" id="Phobius"/>
    </source>
</evidence>
<evidence type="ECO:0000313" key="2">
    <source>
        <dbReference type="EMBL" id="MZQ88142.1"/>
    </source>
</evidence>
<keyword evidence="3" id="KW-1185">Reference proteome</keyword>
<dbReference type="EMBL" id="WWNR01000002">
    <property type="protein sequence ID" value="MZQ88142.1"/>
    <property type="molecule type" value="Genomic_DNA"/>
</dbReference>
<gene>
    <name evidence="2" type="ORF">GS660_03395</name>
</gene>
<comment type="caution">
    <text evidence="2">The sequence shown here is derived from an EMBL/GenBank/DDBJ whole genome shotgun (WGS) entry which is preliminary data.</text>
</comment>
<reference evidence="2 3" key="1">
    <citation type="submission" date="2020-01" db="EMBL/GenBank/DDBJ databases">
        <title>Frigidibacter albus SP32T (=CGMCC 1.13995T).</title>
        <authorList>
            <person name="Liao X."/>
        </authorList>
    </citation>
    <scope>NUCLEOTIDE SEQUENCE [LARGE SCALE GENOMIC DNA]</scope>
    <source>
        <strain evidence="2 3">SP32</strain>
    </source>
</reference>
<organism evidence="2 3">
    <name type="scientific">Frigidibacter albus</name>
    <dbReference type="NCBI Taxonomy" id="1465486"/>
    <lineage>
        <taxon>Bacteria</taxon>
        <taxon>Pseudomonadati</taxon>
        <taxon>Pseudomonadota</taxon>
        <taxon>Alphaproteobacteria</taxon>
        <taxon>Rhodobacterales</taxon>
        <taxon>Paracoccaceae</taxon>
        <taxon>Frigidibacter</taxon>
    </lineage>
</organism>
<name>A0A6L8VEY9_9RHOB</name>